<name>A0A410G1B7_9FLAO</name>
<dbReference type="Pfam" id="PF13715">
    <property type="entry name" value="CarbopepD_reg_2"/>
    <property type="match status" value="1"/>
</dbReference>
<dbReference type="SUPFAM" id="SSF49464">
    <property type="entry name" value="Carboxypeptidase regulatory domain-like"/>
    <property type="match status" value="1"/>
</dbReference>
<reference evidence="1 2" key="1">
    <citation type="submission" date="2019-01" db="EMBL/GenBank/DDBJ databases">
        <title>Complete genome sequencing of Aequorivita sp. H23M31.</title>
        <authorList>
            <person name="Bae J.-W."/>
        </authorList>
    </citation>
    <scope>NUCLEOTIDE SEQUENCE [LARGE SCALE GENOMIC DNA]</scope>
    <source>
        <strain evidence="1 2">H23M31</strain>
    </source>
</reference>
<evidence type="ECO:0000313" key="2">
    <source>
        <dbReference type="Proteomes" id="UP000285517"/>
    </source>
</evidence>
<evidence type="ECO:0000313" key="1">
    <source>
        <dbReference type="EMBL" id="QAA81066.1"/>
    </source>
</evidence>
<gene>
    <name evidence="1" type="ORF">EI546_04690</name>
</gene>
<accession>A0A410G1B7</accession>
<keyword evidence="2" id="KW-1185">Reference proteome</keyword>
<proteinExistence type="predicted"/>
<protein>
    <recommendedName>
        <fullName evidence="3">Carboxypeptidase-like regulatory domain-containing protein</fullName>
    </recommendedName>
</protein>
<dbReference type="RefSeq" id="WP_128249458.1">
    <property type="nucleotide sequence ID" value="NZ_CP034951.1"/>
</dbReference>
<dbReference type="KEGG" id="aev:EI546_04690"/>
<dbReference type="OrthoDB" id="1436952at2"/>
<evidence type="ECO:0008006" key="3">
    <source>
        <dbReference type="Google" id="ProtNLM"/>
    </source>
</evidence>
<dbReference type="AlphaFoldDB" id="A0A410G1B7"/>
<dbReference type="EMBL" id="CP034951">
    <property type="protein sequence ID" value="QAA81066.1"/>
    <property type="molecule type" value="Genomic_DNA"/>
</dbReference>
<sequence length="272" mass="31210">MVKKLLFLLFFIISPILIAQDIERVKVEGKIIVPQGEDAEGISVYNISSQKGTVTDEDGSFEIAVAENDRLQIFALQYKTFTVVMDKGVVEKRKLKIFLNPGITQLDEVVIRPYDLSGNIRADIEKIPTYSIGKDWDLSYKSLEFGYDFRPDEQSSIKGNVAEEALGTSHLEYGLNFVSILGGVGNLLFPKGEKSHSREKMQENEVLSNNMQKRFSREFIYDNFDIPRDKAFDFLYFAQAEGLNKEMLKPENELELMSFLQQKSREYKKRSE</sequence>
<organism evidence="1 2">
    <name type="scientific">Aequorivita ciconiae</name>
    <dbReference type="NCBI Taxonomy" id="2494375"/>
    <lineage>
        <taxon>Bacteria</taxon>
        <taxon>Pseudomonadati</taxon>
        <taxon>Bacteroidota</taxon>
        <taxon>Flavobacteriia</taxon>
        <taxon>Flavobacteriales</taxon>
        <taxon>Flavobacteriaceae</taxon>
        <taxon>Aequorivita</taxon>
    </lineage>
</organism>
<dbReference type="Proteomes" id="UP000285517">
    <property type="component" value="Chromosome"/>
</dbReference>
<dbReference type="InterPro" id="IPR008969">
    <property type="entry name" value="CarboxyPept-like_regulatory"/>
</dbReference>